<dbReference type="AlphaFoldDB" id="A0A433VHV8"/>
<evidence type="ECO:0000313" key="1">
    <source>
        <dbReference type="EMBL" id="RUT05636.1"/>
    </source>
</evidence>
<protein>
    <submittedName>
        <fullName evidence="1">Uncharacterized protein</fullName>
    </submittedName>
</protein>
<name>A0A433VHV8_9CYAN</name>
<dbReference type="OrthoDB" id="490861at2"/>
<keyword evidence="2" id="KW-1185">Reference proteome</keyword>
<proteinExistence type="predicted"/>
<reference evidence="1" key="1">
    <citation type="submission" date="2018-12" db="EMBL/GenBank/DDBJ databases">
        <authorList>
            <person name="Will S."/>
            <person name="Neumann-Schaal M."/>
            <person name="Henke P."/>
        </authorList>
    </citation>
    <scope>NUCLEOTIDE SEQUENCE</scope>
    <source>
        <strain evidence="1">PCC 7102</strain>
    </source>
</reference>
<gene>
    <name evidence="1" type="ORF">DSM106972_036430</name>
</gene>
<accession>A0A433VHV8</accession>
<dbReference type="EMBL" id="RSCL01000008">
    <property type="protein sequence ID" value="RUT05636.1"/>
    <property type="molecule type" value="Genomic_DNA"/>
</dbReference>
<dbReference type="Proteomes" id="UP000271624">
    <property type="component" value="Unassembled WGS sequence"/>
</dbReference>
<comment type="caution">
    <text evidence="1">The sequence shown here is derived from an EMBL/GenBank/DDBJ whole genome shotgun (WGS) entry which is preliminary data.</text>
</comment>
<sequence>MKEDSIIEEIRQIREAHAAKFNYDLWAIYKDIKESEKKSKRTYVSYPPKLIQTNETIKN</sequence>
<organism evidence="1 2">
    <name type="scientific">Dulcicalothrix desertica PCC 7102</name>
    <dbReference type="NCBI Taxonomy" id="232991"/>
    <lineage>
        <taxon>Bacteria</taxon>
        <taxon>Bacillati</taxon>
        <taxon>Cyanobacteriota</taxon>
        <taxon>Cyanophyceae</taxon>
        <taxon>Nostocales</taxon>
        <taxon>Calotrichaceae</taxon>
        <taxon>Dulcicalothrix</taxon>
    </lineage>
</organism>
<evidence type="ECO:0000313" key="2">
    <source>
        <dbReference type="Proteomes" id="UP000271624"/>
    </source>
</evidence>
<reference evidence="1" key="2">
    <citation type="journal article" date="2019" name="Genome Biol. Evol.">
        <title>Day and night: Metabolic profiles and evolutionary relationships of six axenic non-marine cyanobacteria.</title>
        <authorList>
            <person name="Will S.E."/>
            <person name="Henke P."/>
            <person name="Boedeker C."/>
            <person name="Huang S."/>
            <person name="Brinkmann H."/>
            <person name="Rohde M."/>
            <person name="Jarek M."/>
            <person name="Friedl T."/>
            <person name="Seufert S."/>
            <person name="Schumacher M."/>
            <person name="Overmann J."/>
            <person name="Neumann-Schaal M."/>
            <person name="Petersen J."/>
        </authorList>
    </citation>
    <scope>NUCLEOTIDE SEQUENCE [LARGE SCALE GENOMIC DNA]</scope>
    <source>
        <strain evidence="1">PCC 7102</strain>
    </source>
</reference>
<dbReference type="RefSeq" id="WP_127082097.1">
    <property type="nucleotide sequence ID" value="NZ_RSCL01000008.1"/>
</dbReference>